<feature type="coiled-coil region" evidence="1">
    <location>
        <begin position="62"/>
        <end position="89"/>
    </location>
</feature>
<comment type="caution">
    <text evidence="2">The sequence shown here is derived from an EMBL/GenBank/DDBJ whole genome shotgun (WGS) entry which is preliminary data.</text>
</comment>
<evidence type="ECO:0000256" key="1">
    <source>
        <dbReference type="SAM" id="Coils"/>
    </source>
</evidence>
<dbReference type="SUPFAM" id="SSF46689">
    <property type="entry name" value="Homeodomain-like"/>
    <property type="match status" value="1"/>
</dbReference>
<dbReference type="Gene3D" id="1.10.10.60">
    <property type="entry name" value="Homeodomain-like"/>
    <property type="match status" value="1"/>
</dbReference>
<dbReference type="GO" id="GO:0004803">
    <property type="term" value="F:transposase activity"/>
    <property type="evidence" value="ECO:0007669"/>
    <property type="project" value="InterPro"/>
</dbReference>
<keyword evidence="3" id="KW-1185">Reference proteome</keyword>
<dbReference type="InterPro" id="IPR009057">
    <property type="entry name" value="Homeodomain-like_sf"/>
</dbReference>
<dbReference type="EMBL" id="PVZF01000029">
    <property type="protein sequence ID" value="PRY07326.1"/>
    <property type="molecule type" value="Genomic_DNA"/>
</dbReference>
<dbReference type="GO" id="GO:0006313">
    <property type="term" value="P:DNA transposition"/>
    <property type="evidence" value="ECO:0007669"/>
    <property type="project" value="InterPro"/>
</dbReference>
<dbReference type="AlphaFoldDB" id="A0A2T0QR74"/>
<dbReference type="Pfam" id="PF01527">
    <property type="entry name" value="HTH_Tnp_1"/>
    <property type="match status" value="1"/>
</dbReference>
<dbReference type="GO" id="GO:0003677">
    <property type="term" value="F:DNA binding"/>
    <property type="evidence" value="ECO:0007669"/>
    <property type="project" value="InterPro"/>
</dbReference>
<protein>
    <submittedName>
        <fullName evidence="2">Transposase-like protein</fullName>
    </submittedName>
</protein>
<sequence>MPRPFPVEFRARAVALVRAGKPVTTAAVKLGISTGALHKWVRQDQIDRGERDGLKSPESAELTQAKKRIRQLEAEVEILRQASHLLGEDRAHPKGFTR</sequence>
<evidence type="ECO:0000313" key="3">
    <source>
        <dbReference type="Proteomes" id="UP000238083"/>
    </source>
</evidence>
<accession>A0A2T0QR74</accession>
<organism evidence="2 3">
    <name type="scientific">Kineococcus rhizosphaerae</name>
    <dbReference type="NCBI Taxonomy" id="559628"/>
    <lineage>
        <taxon>Bacteria</taxon>
        <taxon>Bacillati</taxon>
        <taxon>Actinomycetota</taxon>
        <taxon>Actinomycetes</taxon>
        <taxon>Kineosporiales</taxon>
        <taxon>Kineosporiaceae</taxon>
        <taxon>Kineococcus</taxon>
    </lineage>
</organism>
<reference evidence="2 3" key="1">
    <citation type="submission" date="2018-03" db="EMBL/GenBank/DDBJ databases">
        <title>Genomic Encyclopedia of Archaeal and Bacterial Type Strains, Phase II (KMG-II): from individual species to whole genera.</title>
        <authorList>
            <person name="Goeker M."/>
        </authorList>
    </citation>
    <scope>NUCLEOTIDE SEQUENCE [LARGE SCALE GENOMIC DNA]</scope>
    <source>
        <strain evidence="2 3">DSM 19711</strain>
    </source>
</reference>
<name>A0A2T0QR74_9ACTN</name>
<dbReference type="Proteomes" id="UP000238083">
    <property type="component" value="Unassembled WGS sequence"/>
</dbReference>
<proteinExistence type="predicted"/>
<dbReference type="InterPro" id="IPR002514">
    <property type="entry name" value="Transposase_8"/>
</dbReference>
<keyword evidence="1" id="KW-0175">Coiled coil</keyword>
<gene>
    <name evidence="2" type="ORF">CLV37_1292</name>
</gene>
<evidence type="ECO:0000313" key="2">
    <source>
        <dbReference type="EMBL" id="PRY07326.1"/>
    </source>
</evidence>